<evidence type="ECO:0000313" key="8">
    <source>
        <dbReference type="Proteomes" id="UP000309038"/>
    </source>
</evidence>
<evidence type="ECO:0000256" key="2">
    <source>
        <dbReference type="ARBA" id="ARBA00022723"/>
    </source>
</evidence>
<dbReference type="GO" id="GO:0008270">
    <property type="term" value="F:zinc ion binding"/>
    <property type="evidence" value="ECO:0007669"/>
    <property type="project" value="UniProtKB-KW"/>
</dbReference>
<protein>
    <recommendedName>
        <fullName evidence="9">Transposase</fullName>
    </recommendedName>
</protein>
<keyword evidence="5" id="KW-0539">Nucleus</keyword>
<evidence type="ECO:0008006" key="9">
    <source>
        <dbReference type="Google" id="ProtNLM"/>
    </source>
</evidence>
<dbReference type="GO" id="GO:0005634">
    <property type="term" value="C:nucleus"/>
    <property type="evidence" value="ECO:0007669"/>
    <property type="project" value="UniProtKB-SubCell"/>
</dbReference>
<evidence type="ECO:0000256" key="4">
    <source>
        <dbReference type="ARBA" id="ARBA00022833"/>
    </source>
</evidence>
<dbReference type="PANTHER" id="PTHR46481">
    <property type="entry name" value="ZINC FINGER BED DOMAIN-CONTAINING PROTEIN 4"/>
    <property type="match status" value="1"/>
</dbReference>
<evidence type="ECO:0000256" key="6">
    <source>
        <dbReference type="SAM" id="MobiDB-lite"/>
    </source>
</evidence>
<evidence type="ECO:0000313" key="7">
    <source>
        <dbReference type="EMBL" id="THG92788.1"/>
    </source>
</evidence>
<keyword evidence="2" id="KW-0479">Metal-binding</keyword>
<proteinExistence type="predicted"/>
<feature type="region of interest" description="Disordered" evidence="6">
    <location>
        <begin position="364"/>
        <end position="403"/>
    </location>
</feature>
<comment type="caution">
    <text evidence="7">The sequence shown here is derived from an EMBL/GenBank/DDBJ whole genome shotgun (WGS) entry which is preliminary data.</text>
</comment>
<sequence length="679" mass="77130">MASLASSTATGAIEVASDEGIDGQGSTATYERMKQDVAEERHNHTRRSTRDDDERTHDVRTIFKPDIRVLENSDEEKGHWCRVCQDQGAKTENTWFMGENGLHTAERTLQNARLRGLMPNHMAVPKATVGEADDEDRPSTTLDGFIKKVPKWSRQGLLDHIVELIVSDNQAFCLVEKEPFRQLLQYQRLQTKDSEIPHRTLIHKEILSKAHQVEAQLKGLFKDLPGQVSITFDAWTSKSYDPYLAVTAHYIDSTPDKPAEWVLQSKVIGFTVIEGDHSRANTAMVIIRVLNRYGLLDKLGWATSDNASTNDKAIRVLARALNRKGHRWLAKQRRGRCFEHIMHLAVQAFVQAICPNPAFRKRSGNVNSLSDDDDGGNDGGNDDDDDDEWLNMDDLPDNDDEEAVDFEPGDLLGKILALINQVRASPQAKAYFAKVCGEEGLPPLELINAAINKFCLVADVSKQVPKLRNKNYSDFAISNAEWEQLRLIHEVLDEPRAAQAAFSSEKYSTVWRTIPTLECLHERWEIMVKEPKFAKISFAIEAGLEKLRKWYKAVDDSDMYFICLALDPTYKIEYTKQNWDNHRHQNGMVAFRKTFDTYAEQYEPKTTKQAVAAQSTQITISRGYVSAFARRAVVARLETEKMLHNPRHELDDYLEAPLEDPDKITDAIAWWGFTVSNII</sequence>
<dbReference type="AlphaFoldDB" id="A0A4S4K4V3"/>
<reference evidence="7 8" key="1">
    <citation type="submission" date="2019-02" db="EMBL/GenBank/DDBJ databases">
        <title>Genome sequencing of the rare red list fungi Phlebia centrifuga.</title>
        <authorList>
            <person name="Buettner E."/>
            <person name="Kellner H."/>
        </authorList>
    </citation>
    <scope>NUCLEOTIDE SEQUENCE [LARGE SCALE GENOMIC DNA]</scope>
    <source>
        <strain evidence="7 8">DSM 108282</strain>
    </source>
</reference>
<dbReference type="InterPro" id="IPR012337">
    <property type="entry name" value="RNaseH-like_sf"/>
</dbReference>
<evidence type="ECO:0000256" key="1">
    <source>
        <dbReference type="ARBA" id="ARBA00004123"/>
    </source>
</evidence>
<feature type="compositionally biased region" description="Polar residues" evidence="6">
    <location>
        <begin position="1"/>
        <end position="10"/>
    </location>
</feature>
<comment type="subcellular location">
    <subcellularLocation>
        <location evidence="1">Nucleus</location>
    </subcellularLocation>
</comment>
<organism evidence="7 8">
    <name type="scientific">Hermanssonia centrifuga</name>
    <dbReference type="NCBI Taxonomy" id="98765"/>
    <lineage>
        <taxon>Eukaryota</taxon>
        <taxon>Fungi</taxon>
        <taxon>Dikarya</taxon>
        <taxon>Basidiomycota</taxon>
        <taxon>Agaricomycotina</taxon>
        <taxon>Agaricomycetes</taxon>
        <taxon>Polyporales</taxon>
        <taxon>Meruliaceae</taxon>
        <taxon>Hermanssonia</taxon>
    </lineage>
</organism>
<feature type="compositionally biased region" description="Acidic residues" evidence="6">
    <location>
        <begin position="370"/>
        <end position="403"/>
    </location>
</feature>
<keyword evidence="8" id="KW-1185">Reference proteome</keyword>
<accession>A0A4S4K4V3</accession>
<dbReference type="InterPro" id="IPR052035">
    <property type="entry name" value="ZnF_BED_domain_contain"/>
</dbReference>
<dbReference type="PANTHER" id="PTHR46481:SF10">
    <property type="entry name" value="ZINC FINGER BED DOMAIN-CONTAINING PROTEIN 39"/>
    <property type="match status" value="1"/>
</dbReference>
<name>A0A4S4K4V3_9APHY</name>
<evidence type="ECO:0000256" key="5">
    <source>
        <dbReference type="ARBA" id="ARBA00023242"/>
    </source>
</evidence>
<feature type="compositionally biased region" description="Basic and acidic residues" evidence="6">
    <location>
        <begin position="31"/>
        <end position="56"/>
    </location>
</feature>
<dbReference type="EMBL" id="SGPJ01000934">
    <property type="protein sequence ID" value="THG92788.1"/>
    <property type="molecule type" value="Genomic_DNA"/>
</dbReference>
<dbReference type="Proteomes" id="UP000309038">
    <property type="component" value="Unassembled WGS sequence"/>
</dbReference>
<feature type="region of interest" description="Disordered" evidence="6">
    <location>
        <begin position="1"/>
        <end position="56"/>
    </location>
</feature>
<dbReference type="SUPFAM" id="SSF140996">
    <property type="entry name" value="Hermes dimerisation domain"/>
    <property type="match status" value="1"/>
</dbReference>
<keyword evidence="3" id="KW-0863">Zinc-finger</keyword>
<keyword evidence="4" id="KW-0862">Zinc</keyword>
<gene>
    <name evidence="7" type="ORF">EW026_g8239</name>
</gene>
<dbReference type="SUPFAM" id="SSF53098">
    <property type="entry name" value="Ribonuclease H-like"/>
    <property type="match status" value="1"/>
</dbReference>
<evidence type="ECO:0000256" key="3">
    <source>
        <dbReference type="ARBA" id="ARBA00022771"/>
    </source>
</evidence>